<dbReference type="SUPFAM" id="SSF143870">
    <property type="entry name" value="PF0523-like"/>
    <property type="match status" value="1"/>
</dbReference>
<dbReference type="InterPro" id="IPR036504">
    <property type="entry name" value="CGI121/TPRKB_sf"/>
</dbReference>
<name>A0A9P8PQ66_9ASCO</name>
<evidence type="ECO:0000256" key="7">
    <source>
        <dbReference type="ARBA" id="ARBA00025043"/>
    </source>
</evidence>
<dbReference type="AlphaFoldDB" id="A0A9P8PQ66"/>
<comment type="caution">
    <text evidence="9">The sequence shown here is derived from an EMBL/GenBank/DDBJ whole genome shotgun (WGS) entry which is preliminary data.</text>
</comment>
<evidence type="ECO:0000256" key="3">
    <source>
        <dbReference type="ARBA" id="ARBA00015316"/>
    </source>
</evidence>
<proteinExistence type="inferred from homology"/>
<evidence type="ECO:0000256" key="2">
    <source>
        <dbReference type="ARBA" id="ARBA00005546"/>
    </source>
</evidence>
<evidence type="ECO:0000256" key="6">
    <source>
        <dbReference type="ARBA" id="ARBA00023242"/>
    </source>
</evidence>
<gene>
    <name evidence="9" type="ORF">OGATHE_001654</name>
</gene>
<dbReference type="GO" id="GO:0005634">
    <property type="term" value="C:nucleus"/>
    <property type="evidence" value="ECO:0007669"/>
    <property type="project" value="UniProtKB-SubCell"/>
</dbReference>
<evidence type="ECO:0000256" key="8">
    <source>
        <dbReference type="RuleBase" id="RU004398"/>
    </source>
</evidence>
<accession>A0A9P8PQ66</accession>
<protein>
    <recommendedName>
        <fullName evidence="4">EKC/KEOPS complex subunit CGI121</fullName>
    </recommendedName>
    <alternativeName>
        <fullName evidence="3">EKC/KEOPS complex subunit cgi121</fullName>
    </alternativeName>
</protein>
<evidence type="ECO:0000256" key="5">
    <source>
        <dbReference type="ARBA" id="ARBA00022694"/>
    </source>
</evidence>
<evidence type="ECO:0000313" key="10">
    <source>
        <dbReference type="Proteomes" id="UP000788993"/>
    </source>
</evidence>
<dbReference type="GO" id="GO:0000408">
    <property type="term" value="C:EKC/KEOPS complex"/>
    <property type="evidence" value="ECO:0007669"/>
    <property type="project" value="TreeGrafter"/>
</dbReference>
<reference evidence="9" key="2">
    <citation type="submission" date="2021-01" db="EMBL/GenBank/DDBJ databases">
        <authorList>
            <person name="Schikora-Tamarit M.A."/>
        </authorList>
    </citation>
    <scope>NUCLEOTIDE SEQUENCE</scope>
    <source>
        <strain evidence="9">NCAIM Y.01608</strain>
    </source>
</reference>
<dbReference type="PANTHER" id="PTHR15840:SF10">
    <property type="entry name" value="EKC_KEOPS COMPLEX SUBUNIT TPRKB"/>
    <property type="match status" value="1"/>
</dbReference>
<keyword evidence="5" id="KW-0819">tRNA processing</keyword>
<dbReference type="PANTHER" id="PTHR15840">
    <property type="entry name" value="CGI-121 FAMILY MEMBER"/>
    <property type="match status" value="1"/>
</dbReference>
<comment type="similarity">
    <text evidence="2 8">Belongs to the CGI121/TPRKB family.</text>
</comment>
<evidence type="ECO:0000256" key="4">
    <source>
        <dbReference type="ARBA" id="ARBA00016009"/>
    </source>
</evidence>
<keyword evidence="10" id="KW-1185">Reference proteome</keyword>
<reference evidence="9" key="1">
    <citation type="journal article" date="2021" name="Open Biol.">
        <title>Shared evolutionary footprints suggest mitochondrial oxidative damage underlies multiple complex I losses in fungi.</title>
        <authorList>
            <person name="Schikora-Tamarit M.A."/>
            <person name="Marcet-Houben M."/>
            <person name="Nosek J."/>
            <person name="Gabaldon T."/>
        </authorList>
    </citation>
    <scope>NUCLEOTIDE SEQUENCE</scope>
    <source>
        <strain evidence="9">NCAIM Y.01608</strain>
    </source>
</reference>
<dbReference type="Gene3D" id="3.30.2380.10">
    <property type="entry name" value="CGI121/TPRKB"/>
    <property type="match status" value="1"/>
</dbReference>
<evidence type="ECO:0000313" key="9">
    <source>
        <dbReference type="EMBL" id="KAH3675314.1"/>
    </source>
</evidence>
<dbReference type="InterPro" id="IPR013926">
    <property type="entry name" value="CGI121/TPRKB"/>
</dbReference>
<evidence type="ECO:0000256" key="1">
    <source>
        <dbReference type="ARBA" id="ARBA00004123"/>
    </source>
</evidence>
<dbReference type="EMBL" id="JAEUBD010000382">
    <property type="protein sequence ID" value="KAH3675314.1"/>
    <property type="molecule type" value="Genomic_DNA"/>
</dbReference>
<dbReference type="GO" id="GO:0002949">
    <property type="term" value="P:tRNA threonylcarbamoyladenosine modification"/>
    <property type="evidence" value="ECO:0007669"/>
    <property type="project" value="TreeGrafter"/>
</dbReference>
<organism evidence="9 10">
    <name type="scientific">Ogataea polymorpha</name>
    <dbReference type="NCBI Taxonomy" id="460523"/>
    <lineage>
        <taxon>Eukaryota</taxon>
        <taxon>Fungi</taxon>
        <taxon>Dikarya</taxon>
        <taxon>Ascomycota</taxon>
        <taxon>Saccharomycotina</taxon>
        <taxon>Pichiomycetes</taxon>
        <taxon>Pichiales</taxon>
        <taxon>Pichiaceae</taxon>
        <taxon>Ogataea</taxon>
    </lineage>
</organism>
<sequence length="177" mass="20258">MFEIFTFPQFPQNPVFAAYFINVSNQKHIRDRLLAADPAYNYAFVNGDYLLTLEQVLSAVYKTLLDDSFDRKKSKSVNTEIIYNLSPLKNILECLKTFGITDSPQLLVIKILNKDDDPETIYSQLQQLVEGTPTQLSDQTLQTYADAARVRKLFKIQESDLARLSRTLIANTQLKTL</sequence>
<dbReference type="GO" id="GO:0005829">
    <property type="term" value="C:cytosol"/>
    <property type="evidence" value="ECO:0007669"/>
    <property type="project" value="TreeGrafter"/>
</dbReference>
<comment type="subcellular location">
    <subcellularLocation>
        <location evidence="1">Nucleus</location>
    </subcellularLocation>
</comment>
<dbReference type="Proteomes" id="UP000788993">
    <property type="component" value="Unassembled WGS sequence"/>
</dbReference>
<keyword evidence="6 8" id="KW-0539">Nucleus</keyword>
<comment type="function">
    <text evidence="7">Component of the EKC/KEOPS complex that is required for the formation of a threonylcarbamoyl group on adenosine at position 37 (t(6)A37) in tRNAs that read codons beginning with adenine. The complex is probably involved in the transfer of the threonylcarbamoyl moiety of threonylcarbamoyl-AMP (TC-AMP) to the N6 group of A37. CGI121 acts as an allosteric effector that regulates the t(6)A activity of the complex. The EKC/KEOPS complex also promotes both telomere uncapping and telomere elongation. The complex is required for efficient recruitment of transcriptional coactivators. CGI121 is not required for tRNA modification.</text>
</comment>
<dbReference type="Pfam" id="PF08617">
    <property type="entry name" value="CGI-121"/>
    <property type="match status" value="1"/>
</dbReference>